<reference evidence="2 3" key="1">
    <citation type="submission" date="2021-06" db="EMBL/GenBank/DDBJ databases">
        <authorList>
            <person name="Sun Q."/>
            <person name="Li D."/>
        </authorList>
    </citation>
    <scope>NUCLEOTIDE SEQUENCE [LARGE SCALE GENOMIC DNA]</scope>
    <source>
        <strain evidence="2 3">MSJd-7</strain>
    </source>
</reference>
<protein>
    <submittedName>
        <fullName evidence="2">Uncharacterized protein</fullName>
    </submittedName>
</protein>
<sequence>MSEGSSAKNCLVLSIFALLCILVDPRVPLLCGGVGILSNFMWQLRRPDRLRLVAIVINIISVILGAIFCYYAIFIIDIGLTR</sequence>
<gene>
    <name evidence="2" type="ORF">KQI75_02210</name>
</gene>
<dbReference type="RefSeq" id="WP_216469045.1">
    <property type="nucleotide sequence ID" value="NZ_JAHLQI010000001.1"/>
</dbReference>
<comment type="caution">
    <text evidence="2">The sequence shown here is derived from an EMBL/GenBank/DDBJ whole genome shotgun (WGS) entry which is preliminary data.</text>
</comment>
<dbReference type="EMBL" id="JAHLQI010000001">
    <property type="protein sequence ID" value="MBU5489451.1"/>
    <property type="molecule type" value="Genomic_DNA"/>
</dbReference>
<keyword evidence="3" id="KW-1185">Reference proteome</keyword>
<keyword evidence="1" id="KW-0472">Membrane</keyword>
<name>A0ABS6EP47_9FIRM</name>
<dbReference type="Proteomes" id="UP000783588">
    <property type="component" value="Unassembled WGS sequence"/>
</dbReference>
<organism evidence="2 3">
    <name type="scientific">Butyricicoccus intestinisimiae</name>
    <dbReference type="NCBI Taxonomy" id="2841509"/>
    <lineage>
        <taxon>Bacteria</taxon>
        <taxon>Bacillati</taxon>
        <taxon>Bacillota</taxon>
        <taxon>Clostridia</taxon>
        <taxon>Eubacteriales</taxon>
        <taxon>Butyricicoccaceae</taxon>
        <taxon>Butyricicoccus</taxon>
    </lineage>
</organism>
<evidence type="ECO:0000313" key="3">
    <source>
        <dbReference type="Proteomes" id="UP000783588"/>
    </source>
</evidence>
<keyword evidence="1" id="KW-0812">Transmembrane</keyword>
<evidence type="ECO:0000313" key="2">
    <source>
        <dbReference type="EMBL" id="MBU5489451.1"/>
    </source>
</evidence>
<feature type="transmembrane region" description="Helical" evidence="1">
    <location>
        <begin position="55"/>
        <end position="76"/>
    </location>
</feature>
<proteinExistence type="predicted"/>
<keyword evidence="1" id="KW-1133">Transmembrane helix</keyword>
<accession>A0ABS6EP47</accession>
<evidence type="ECO:0000256" key="1">
    <source>
        <dbReference type="SAM" id="Phobius"/>
    </source>
</evidence>